<dbReference type="Proteomes" id="UP000002729">
    <property type="component" value="Unassembled WGS sequence"/>
</dbReference>
<evidence type="ECO:0000313" key="9">
    <source>
        <dbReference type="Proteomes" id="UP000002729"/>
    </source>
</evidence>
<dbReference type="PANTHER" id="PTHR13140">
    <property type="entry name" value="MYOSIN"/>
    <property type="match status" value="1"/>
</dbReference>
<gene>
    <name evidence="8" type="ORF">AURANDRAFT_10190</name>
</gene>
<dbReference type="GO" id="GO:0007015">
    <property type="term" value="P:actin filament organization"/>
    <property type="evidence" value="ECO:0007669"/>
    <property type="project" value="TreeGrafter"/>
</dbReference>
<dbReference type="InParanoid" id="F0YFW8"/>
<dbReference type="SMART" id="SM00242">
    <property type="entry name" value="MYSc"/>
    <property type="match status" value="1"/>
</dbReference>
<evidence type="ECO:0000256" key="2">
    <source>
        <dbReference type="ARBA" id="ARBA00022840"/>
    </source>
</evidence>
<dbReference type="CDD" id="cd00124">
    <property type="entry name" value="MYSc"/>
    <property type="match status" value="1"/>
</dbReference>
<dbReference type="InterPro" id="IPR001609">
    <property type="entry name" value="Myosin_head_motor_dom-like"/>
</dbReference>
<dbReference type="Gene3D" id="6.20.240.20">
    <property type="match status" value="1"/>
</dbReference>
<dbReference type="OMA" id="KHNCLEQ"/>
<evidence type="ECO:0000313" key="8">
    <source>
        <dbReference type="EMBL" id="EGB06001.1"/>
    </source>
</evidence>
<evidence type="ECO:0000259" key="7">
    <source>
        <dbReference type="PROSITE" id="PS51456"/>
    </source>
</evidence>
<dbReference type="GeneID" id="20217975"/>
<dbReference type="AlphaFoldDB" id="F0YFW8"/>
<protein>
    <recommendedName>
        <fullName evidence="7">Myosin motor domain-containing protein</fullName>
    </recommendedName>
</protein>
<dbReference type="Gene3D" id="3.40.850.10">
    <property type="entry name" value="Kinesin motor domain"/>
    <property type="match status" value="1"/>
</dbReference>
<evidence type="ECO:0000256" key="3">
    <source>
        <dbReference type="ARBA" id="ARBA00023123"/>
    </source>
</evidence>
<dbReference type="GO" id="GO:0016020">
    <property type="term" value="C:membrane"/>
    <property type="evidence" value="ECO:0007669"/>
    <property type="project" value="TreeGrafter"/>
</dbReference>
<keyword evidence="9" id="KW-1185">Reference proteome</keyword>
<keyword evidence="1 6" id="KW-0547">Nucleotide-binding</keyword>
<dbReference type="Pfam" id="PF00063">
    <property type="entry name" value="Myosin_head"/>
    <property type="match status" value="1"/>
</dbReference>
<dbReference type="Gene3D" id="1.20.120.720">
    <property type="entry name" value="Myosin VI head, motor domain, U50 subdomain"/>
    <property type="match status" value="1"/>
</dbReference>
<feature type="non-terminal residue" evidence="8">
    <location>
        <position position="1"/>
    </location>
</feature>
<keyword evidence="2 6" id="KW-0067">ATP-binding</keyword>
<evidence type="ECO:0000256" key="6">
    <source>
        <dbReference type="PROSITE-ProRule" id="PRU00782"/>
    </source>
</evidence>
<evidence type="ECO:0000256" key="5">
    <source>
        <dbReference type="ARBA" id="ARBA00023203"/>
    </source>
</evidence>
<dbReference type="GO" id="GO:0051015">
    <property type="term" value="F:actin filament binding"/>
    <property type="evidence" value="ECO:0007669"/>
    <property type="project" value="TreeGrafter"/>
</dbReference>
<dbReference type="PRINTS" id="PR00193">
    <property type="entry name" value="MYOSINHEAVY"/>
</dbReference>
<dbReference type="InterPro" id="IPR027417">
    <property type="entry name" value="P-loop_NTPase"/>
</dbReference>
<organism evidence="9">
    <name type="scientific">Aureococcus anophagefferens</name>
    <name type="common">Harmful bloom alga</name>
    <dbReference type="NCBI Taxonomy" id="44056"/>
    <lineage>
        <taxon>Eukaryota</taxon>
        <taxon>Sar</taxon>
        <taxon>Stramenopiles</taxon>
        <taxon>Ochrophyta</taxon>
        <taxon>Pelagophyceae</taxon>
        <taxon>Pelagomonadales</taxon>
        <taxon>Pelagomonadaceae</taxon>
        <taxon>Aureococcus</taxon>
    </lineage>
</organism>
<dbReference type="Gene3D" id="1.20.58.530">
    <property type="match status" value="1"/>
</dbReference>
<dbReference type="InterPro" id="IPR036961">
    <property type="entry name" value="Kinesin_motor_dom_sf"/>
</dbReference>
<feature type="region of interest" description="Actin-binding" evidence="6">
    <location>
        <begin position="610"/>
        <end position="632"/>
    </location>
</feature>
<name>F0YFW8_AURAN</name>
<proteinExistence type="inferred from homology"/>
<keyword evidence="4 6" id="KW-0505">Motor protein</keyword>
<dbReference type="Gene3D" id="1.10.10.820">
    <property type="match status" value="1"/>
</dbReference>
<dbReference type="PROSITE" id="PS51456">
    <property type="entry name" value="MYOSIN_MOTOR"/>
    <property type="match status" value="1"/>
</dbReference>
<keyword evidence="3 6" id="KW-0518">Myosin</keyword>
<evidence type="ECO:0000256" key="1">
    <source>
        <dbReference type="ARBA" id="ARBA00022741"/>
    </source>
</evidence>
<dbReference type="GO" id="GO:0000146">
    <property type="term" value="F:microfilament motor activity"/>
    <property type="evidence" value="ECO:0007669"/>
    <property type="project" value="TreeGrafter"/>
</dbReference>
<feature type="non-terminal residue" evidence="8">
    <location>
        <position position="780"/>
    </location>
</feature>
<dbReference type="GO" id="GO:0005524">
    <property type="term" value="F:ATP binding"/>
    <property type="evidence" value="ECO:0007669"/>
    <property type="project" value="UniProtKB-UniRule"/>
</dbReference>
<dbReference type="KEGG" id="aaf:AURANDRAFT_10190"/>
<dbReference type="GO" id="GO:0005737">
    <property type="term" value="C:cytoplasm"/>
    <property type="evidence" value="ECO:0007669"/>
    <property type="project" value="TreeGrafter"/>
</dbReference>
<comment type="similarity">
    <text evidence="6">Belongs to the TRAFAC class myosin-kinesin ATPase superfamily. Myosin family.</text>
</comment>
<feature type="binding site" evidence="6">
    <location>
        <begin position="94"/>
        <end position="101"/>
    </location>
    <ligand>
        <name>ATP</name>
        <dbReference type="ChEBI" id="CHEBI:30616"/>
    </ligand>
</feature>
<dbReference type="GO" id="GO:0016459">
    <property type="term" value="C:myosin complex"/>
    <property type="evidence" value="ECO:0007669"/>
    <property type="project" value="UniProtKB-KW"/>
</dbReference>
<keyword evidence="5 6" id="KW-0009">Actin-binding</keyword>
<dbReference type="SUPFAM" id="SSF52540">
    <property type="entry name" value="P-loop containing nucleoside triphosphate hydrolases"/>
    <property type="match status" value="1"/>
</dbReference>
<dbReference type="OrthoDB" id="203885at2759"/>
<sequence>DMVQLDELTEATVLSTLRVRYRRKDIYTNVGGILIAVNPYETLEAQIYGEEQMHAYGSADAAFAGMTPHPYLLAEAALRALDRDRESQSFVISGESGSGKTETCKYVLRYLSYRSKRRYEHSIQARGDGKANALEESVLLSNPILEAFGNAKTLRNDNSSRWGKYTQVYVQPSSGSIKRVGITAYLLEKVRIVERAKGERNYHILYQMGLGADPVAHAVLRDDGYGKDDGGNASVAAIDVDDAVQFAATRDALLKLQIEETGLVGALSAVCHLGDVCFDEVADDHADSIAAVGKNDMRKRGGGFLGMGGGDEKRHAIDIAAEALGVNRTELEESLLSRRVAGVRVPRRAAEAEHAKAAFAKALYSRVFDWVLARVNDALKAMTGTGQTLREALTGKKQPKEELLTIGLLDIFGFECFAHNSLEQLLINYANERLLREFNKQVFEAATREYNAEGVPVGDLTFHDNSGLLNTLEGPRDGIFAMLNSECVRRDGNDANLLKAIVKKHSRAPGAKQDRSTAGKTFGVSHFAADVVYEIGGFVEKNRDRLPEEICSLVSTSDALFVAGLFADVDEAAGEGASGAAFAGSSAARGGGAGSKKAQRYVAGSFAESLAKLTGLLDETAQSFVRCVKPNHKAAKEAFDGVVVLDQLRCMGMLELVSARARGYAGRMDHDMFTSRYGILMEDAKDVDMAAFESADKAKLGEFLRLLATKKFIKPECLSNGEIAIGKTKVFLKRGAQNVLETAREARLCADVLLALGEATASRDANALELTLRIADELRL</sequence>
<dbReference type="PANTHER" id="PTHR13140:SF845">
    <property type="entry name" value="MYOSIN-LIKE PROTEIN"/>
    <property type="match status" value="1"/>
</dbReference>
<reference evidence="8 9" key="1">
    <citation type="journal article" date="2011" name="Proc. Natl. Acad. Sci. U.S.A.">
        <title>Niche of harmful alga Aureococcus anophagefferens revealed through ecogenomics.</title>
        <authorList>
            <person name="Gobler C.J."/>
            <person name="Berry D.L."/>
            <person name="Dyhrman S.T."/>
            <person name="Wilhelm S.W."/>
            <person name="Salamov A."/>
            <person name="Lobanov A.V."/>
            <person name="Zhang Y."/>
            <person name="Collier J.L."/>
            <person name="Wurch L.L."/>
            <person name="Kustka A.B."/>
            <person name="Dill B.D."/>
            <person name="Shah M."/>
            <person name="VerBerkmoes N.C."/>
            <person name="Kuo A."/>
            <person name="Terry A."/>
            <person name="Pangilinan J."/>
            <person name="Lindquist E.A."/>
            <person name="Lucas S."/>
            <person name="Paulsen I.T."/>
            <person name="Hattenrath-Lehmann T.K."/>
            <person name="Talmage S.C."/>
            <person name="Walker E.A."/>
            <person name="Koch F."/>
            <person name="Burson A.M."/>
            <person name="Marcoval M.A."/>
            <person name="Tang Y.Z."/>
            <person name="Lecleir G.R."/>
            <person name="Coyne K.J."/>
            <person name="Berg G.M."/>
            <person name="Bertrand E.M."/>
            <person name="Saito M.A."/>
            <person name="Gladyshev V.N."/>
            <person name="Grigoriev I.V."/>
        </authorList>
    </citation>
    <scope>NUCLEOTIDE SEQUENCE [LARGE SCALE GENOMIC DNA]</scope>
    <source>
        <strain evidence="9">CCMP 1984</strain>
    </source>
</reference>
<dbReference type="eggNOG" id="KOG0160">
    <property type="taxonomic scope" value="Eukaryota"/>
</dbReference>
<dbReference type="EMBL" id="GL833137">
    <property type="protein sequence ID" value="EGB06001.1"/>
    <property type="molecule type" value="Genomic_DNA"/>
</dbReference>
<accession>F0YFW8</accession>
<feature type="domain" description="Myosin motor" evidence="7">
    <location>
        <begin position="1"/>
        <end position="745"/>
    </location>
</feature>
<dbReference type="RefSeq" id="XP_009039259.1">
    <property type="nucleotide sequence ID" value="XM_009041011.1"/>
</dbReference>
<evidence type="ECO:0000256" key="4">
    <source>
        <dbReference type="ARBA" id="ARBA00023175"/>
    </source>
</evidence>